<sequence>MSVLIGKNSVVSVNYKLTDDSGKVLDSSDGSKPMVYLHGAGNIIPGLEKALAGKGEGDALKVRIEPADAYGEVIPDGIKSIEKAAFEGVESVEPGMVFEAQAPDGTTQQIMVVKVDEDKVTIDTNHPLAGIALNFDINVLSVREATKQELEHGHTHEHGHDH</sequence>
<protein>
    <recommendedName>
        <fullName evidence="10">Peptidyl-prolyl cis-trans isomerase</fullName>
        <ecNumber evidence="10">5.2.1.8</ecNumber>
    </recommendedName>
</protein>
<dbReference type="GO" id="GO:0005737">
    <property type="term" value="C:cytoplasm"/>
    <property type="evidence" value="ECO:0007669"/>
    <property type="project" value="UniProtKB-SubCell"/>
</dbReference>
<reference evidence="12 13" key="1">
    <citation type="submission" date="2023-01" db="EMBL/GenBank/DDBJ databases">
        <title>Cultivation and genomic characterization of new, ubiquitous marine nitrite-oxidizing bacteria from the Nitrospirales.</title>
        <authorList>
            <person name="Mueller A.J."/>
            <person name="Daebeler A."/>
            <person name="Herbold C.W."/>
            <person name="Kirkegaard R.H."/>
            <person name="Daims H."/>
        </authorList>
    </citation>
    <scope>NUCLEOTIDE SEQUENCE [LARGE SCALE GENOMIC DNA]</scope>
    <source>
        <strain evidence="12 13">DK</strain>
    </source>
</reference>
<organism evidence="12 13">
    <name type="scientific">Candidatus Nitrospira neomarina</name>
    <dbReference type="NCBI Taxonomy" id="3020899"/>
    <lineage>
        <taxon>Bacteria</taxon>
        <taxon>Pseudomonadati</taxon>
        <taxon>Nitrospirota</taxon>
        <taxon>Nitrospiria</taxon>
        <taxon>Nitrospirales</taxon>
        <taxon>Nitrospiraceae</taxon>
        <taxon>Nitrospira</taxon>
    </lineage>
</organism>
<dbReference type="GO" id="GO:0003755">
    <property type="term" value="F:peptidyl-prolyl cis-trans isomerase activity"/>
    <property type="evidence" value="ECO:0007669"/>
    <property type="project" value="UniProtKB-UniRule"/>
</dbReference>
<evidence type="ECO:0000256" key="7">
    <source>
        <dbReference type="ARBA" id="ARBA00023235"/>
    </source>
</evidence>
<dbReference type="GO" id="GO:0042026">
    <property type="term" value="P:protein refolding"/>
    <property type="evidence" value="ECO:0007669"/>
    <property type="project" value="UniProtKB-ARBA"/>
</dbReference>
<feature type="domain" description="PPIase FKBP-type" evidence="11">
    <location>
        <begin position="8"/>
        <end position="72"/>
    </location>
</feature>
<keyword evidence="6" id="KW-0143">Chaperone</keyword>
<gene>
    <name evidence="12" type="ORF">PQG83_13665</name>
</gene>
<proteinExistence type="inferred from homology"/>
<dbReference type="InterPro" id="IPR046357">
    <property type="entry name" value="PPIase_dom_sf"/>
</dbReference>
<comment type="function">
    <text evidence="8">Also involved in hydrogenase metallocenter assembly, probably by participating in the nickel insertion step. This function in hydrogenase biosynthesis requires chaperone activity and the presence of the metal-binding domain, but not PPIase activity.</text>
</comment>
<dbReference type="PANTHER" id="PTHR47861:SF3">
    <property type="entry name" value="FKBP-TYPE PEPTIDYL-PROLYL CIS-TRANS ISOMERASE SLYD"/>
    <property type="match status" value="1"/>
</dbReference>
<keyword evidence="13" id="KW-1185">Reference proteome</keyword>
<evidence type="ECO:0000313" key="13">
    <source>
        <dbReference type="Proteomes" id="UP001302494"/>
    </source>
</evidence>
<dbReference type="Gene3D" id="3.10.50.40">
    <property type="match status" value="1"/>
</dbReference>
<dbReference type="KEGG" id="nneo:PQG83_13665"/>
<dbReference type="InterPro" id="IPR001179">
    <property type="entry name" value="PPIase_FKBP_dom"/>
</dbReference>
<evidence type="ECO:0000256" key="4">
    <source>
        <dbReference type="ARBA" id="ARBA00022490"/>
    </source>
</evidence>
<comment type="similarity">
    <text evidence="3 10">Belongs to the FKBP-type PPIase family.</text>
</comment>
<evidence type="ECO:0000313" key="12">
    <source>
        <dbReference type="EMBL" id="WNM60803.1"/>
    </source>
</evidence>
<evidence type="ECO:0000256" key="9">
    <source>
        <dbReference type="PROSITE-ProRule" id="PRU00277"/>
    </source>
</evidence>
<evidence type="ECO:0000256" key="5">
    <source>
        <dbReference type="ARBA" id="ARBA00023110"/>
    </source>
</evidence>
<evidence type="ECO:0000256" key="3">
    <source>
        <dbReference type="ARBA" id="ARBA00006577"/>
    </source>
</evidence>
<dbReference type="Pfam" id="PF00254">
    <property type="entry name" value="FKBP_C"/>
    <property type="match status" value="1"/>
</dbReference>
<dbReference type="PANTHER" id="PTHR47861">
    <property type="entry name" value="FKBP-TYPE PEPTIDYL-PROLYL CIS-TRANS ISOMERASE SLYD"/>
    <property type="match status" value="1"/>
</dbReference>
<dbReference type="EMBL" id="CP116968">
    <property type="protein sequence ID" value="WNM60803.1"/>
    <property type="molecule type" value="Genomic_DNA"/>
</dbReference>
<dbReference type="SUPFAM" id="SSF54534">
    <property type="entry name" value="FKBP-like"/>
    <property type="match status" value="1"/>
</dbReference>
<accession>A0AA96GFE2</accession>
<keyword evidence="4" id="KW-0963">Cytoplasm</keyword>
<dbReference type="Proteomes" id="UP001302494">
    <property type="component" value="Chromosome"/>
</dbReference>
<dbReference type="RefSeq" id="WP_312742070.1">
    <property type="nucleotide sequence ID" value="NZ_CP116968.1"/>
</dbReference>
<dbReference type="PROSITE" id="PS50059">
    <property type="entry name" value="FKBP_PPIASE"/>
    <property type="match status" value="1"/>
</dbReference>
<evidence type="ECO:0000256" key="6">
    <source>
        <dbReference type="ARBA" id="ARBA00023186"/>
    </source>
</evidence>
<evidence type="ECO:0000259" key="11">
    <source>
        <dbReference type="PROSITE" id="PS50059"/>
    </source>
</evidence>
<evidence type="ECO:0000256" key="2">
    <source>
        <dbReference type="ARBA" id="ARBA00004496"/>
    </source>
</evidence>
<comment type="subcellular location">
    <subcellularLocation>
        <location evidence="2">Cytoplasm</location>
    </subcellularLocation>
</comment>
<keyword evidence="7 9" id="KW-0413">Isomerase</keyword>
<evidence type="ECO:0000256" key="1">
    <source>
        <dbReference type="ARBA" id="ARBA00000971"/>
    </source>
</evidence>
<name>A0AA96GFE2_9BACT</name>
<evidence type="ECO:0000256" key="10">
    <source>
        <dbReference type="RuleBase" id="RU003915"/>
    </source>
</evidence>
<evidence type="ECO:0000256" key="8">
    <source>
        <dbReference type="ARBA" id="ARBA00037071"/>
    </source>
</evidence>
<dbReference type="AlphaFoldDB" id="A0AA96GFE2"/>
<keyword evidence="5 9" id="KW-0697">Rotamase</keyword>
<comment type="catalytic activity">
    <reaction evidence="1 9 10">
        <text>[protein]-peptidylproline (omega=180) = [protein]-peptidylproline (omega=0)</text>
        <dbReference type="Rhea" id="RHEA:16237"/>
        <dbReference type="Rhea" id="RHEA-COMP:10747"/>
        <dbReference type="Rhea" id="RHEA-COMP:10748"/>
        <dbReference type="ChEBI" id="CHEBI:83833"/>
        <dbReference type="ChEBI" id="CHEBI:83834"/>
        <dbReference type="EC" id="5.2.1.8"/>
    </reaction>
</comment>
<dbReference type="EC" id="5.2.1.8" evidence="10"/>